<sequence length="479" mass="53232">MELDLIPTKISSIQQDPLLLVTPEKPPSILNAKRRLQEDNLQTIAENEPFISISKIPSNTDQYHFDPELLVTPEKPPSALKKNLQSAAENAKGPIKNKVRFDVPESSEETSNGSITNSNTVTDYSSTSTEYDQSSSATLTDDNDFSMRAALYTQRNPLADITTGSNQTMDSSSTLESSSSQSTFSVPSFEVQQLHSTKVVDLRNKITNEQQKPSDIINVRAQKSLPIFKTKLPACDKNHRKFTPVQTKIDELTATKDIANDIKPKKESPKGEKVASKQSYLKKKSGLARHGHSVKYVDPGDETKTNALNTPKYNTSLAIGQGLQKIKENKFNAVTAVKKKINEDDELRAHVATKSATGTNIDPEERLFSNLISLDIPLSDSTGSAEFRRIKRQIHKVCAPMFDQVFSFVVNTNNFLSQPSSGHSEPNIFSLFPNNLTQEKLVLDSKCYCPPDIKPENIPVEAVMSLYNYSLCWDMLNST</sequence>
<dbReference type="GO" id="GO:0019902">
    <property type="term" value="F:phosphatase binding"/>
    <property type="evidence" value="ECO:0007669"/>
    <property type="project" value="InterPro"/>
</dbReference>
<organism evidence="7">
    <name type="scientific">Phallusia mammillata</name>
    <dbReference type="NCBI Taxonomy" id="59560"/>
    <lineage>
        <taxon>Eukaryota</taxon>
        <taxon>Metazoa</taxon>
        <taxon>Chordata</taxon>
        <taxon>Tunicata</taxon>
        <taxon>Ascidiacea</taxon>
        <taxon>Phlebobranchia</taxon>
        <taxon>Ascidiidae</taxon>
        <taxon>Phallusia</taxon>
    </lineage>
</organism>
<evidence type="ECO:0000256" key="2">
    <source>
        <dbReference type="ARBA" id="ARBA00022490"/>
    </source>
</evidence>
<gene>
    <name evidence="7" type="primary">LOC100179293</name>
</gene>
<dbReference type="PANTHER" id="PTHR28625:SF1">
    <property type="entry name" value="PROTEIN PHOSPHATASE 1 REGULATORY SUBUNIT 35"/>
    <property type="match status" value="1"/>
</dbReference>
<name>A0A6F9DHI8_9ASCI</name>
<dbReference type="PANTHER" id="PTHR28625">
    <property type="entry name" value="PROTEIN PHOSPHATASE 1 REGULATORY SUBUNIT 35"/>
    <property type="match status" value="1"/>
</dbReference>
<dbReference type="InterPro" id="IPR029135">
    <property type="entry name" value="PPP1R35_C"/>
</dbReference>
<comment type="subcellular location">
    <subcellularLocation>
        <location evidence="1">Cytoplasm</location>
        <location evidence="1">Cytoskeleton</location>
        <location evidence="1">Microtubule organizing center</location>
        <location evidence="1">Centrosome</location>
        <location evidence="1">Centriole</location>
    </subcellularLocation>
</comment>
<evidence type="ECO:0000256" key="4">
    <source>
        <dbReference type="ARBA" id="ARBA00029452"/>
    </source>
</evidence>
<accession>A0A6F9DHI8</accession>
<evidence type="ECO:0000313" key="7">
    <source>
        <dbReference type="EMBL" id="CAB3262291.1"/>
    </source>
</evidence>
<evidence type="ECO:0000259" key="6">
    <source>
        <dbReference type="Pfam" id="PF15503"/>
    </source>
</evidence>
<feature type="compositionally biased region" description="Low complexity" evidence="5">
    <location>
        <begin position="120"/>
        <end position="136"/>
    </location>
</feature>
<feature type="region of interest" description="Disordered" evidence="5">
    <location>
        <begin position="262"/>
        <end position="309"/>
    </location>
</feature>
<evidence type="ECO:0000256" key="1">
    <source>
        <dbReference type="ARBA" id="ARBA00004114"/>
    </source>
</evidence>
<dbReference type="AlphaFoldDB" id="A0A6F9DHI8"/>
<dbReference type="EMBL" id="LR786638">
    <property type="protein sequence ID" value="CAB3262291.1"/>
    <property type="molecule type" value="mRNA"/>
</dbReference>
<feature type="compositionally biased region" description="Polar residues" evidence="5">
    <location>
        <begin position="109"/>
        <end position="119"/>
    </location>
</feature>
<feature type="compositionally biased region" description="Basic residues" evidence="5">
    <location>
        <begin position="280"/>
        <end position="293"/>
    </location>
</feature>
<evidence type="ECO:0000256" key="3">
    <source>
        <dbReference type="ARBA" id="ARBA00023212"/>
    </source>
</evidence>
<evidence type="ECO:0000256" key="5">
    <source>
        <dbReference type="SAM" id="MobiDB-lite"/>
    </source>
</evidence>
<feature type="compositionally biased region" description="Basic and acidic residues" evidence="5">
    <location>
        <begin position="262"/>
        <end position="275"/>
    </location>
</feature>
<comment type="similarity">
    <text evidence="4">Belongs to the PPP1R35 family.</text>
</comment>
<feature type="domain" description="Protein phosphatase 1 regulatory subunit 35 C-terminal" evidence="6">
    <location>
        <begin position="311"/>
        <end position="468"/>
    </location>
</feature>
<protein>
    <submittedName>
        <fullName evidence="7">Uncharacterized protein LOC100179293</fullName>
    </submittedName>
</protein>
<feature type="region of interest" description="Disordered" evidence="5">
    <location>
        <begin position="84"/>
        <end position="140"/>
    </location>
</feature>
<proteinExistence type="evidence at transcript level"/>
<dbReference type="InterPro" id="IPR033590">
    <property type="entry name" value="PPP1R35"/>
</dbReference>
<dbReference type="GO" id="GO:1903724">
    <property type="term" value="P:positive regulation of centriole elongation"/>
    <property type="evidence" value="ECO:0007669"/>
    <property type="project" value="TreeGrafter"/>
</dbReference>
<dbReference type="GO" id="GO:0005814">
    <property type="term" value="C:centriole"/>
    <property type="evidence" value="ECO:0007669"/>
    <property type="project" value="UniProtKB-SubCell"/>
</dbReference>
<dbReference type="GO" id="GO:0045724">
    <property type="term" value="P:positive regulation of cilium assembly"/>
    <property type="evidence" value="ECO:0007669"/>
    <property type="project" value="TreeGrafter"/>
</dbReference>
<keyword evidence="3" id="KW-0206">Cytoskeleton</keyword>
<dbReference type="Pfam" id="PF15503">
    <property type="entry name" value="PPP1R35_C"/>
    <property type="match status" value="1"/>
</dbReference>
<reference evidence="7" key="1">
    <citation type="submission" date="2020-04" db="EMBL/GenBank/DDBJ databases">
        <authorList>
            <person name="Neveu A P."/>
        </authorList>
    </citation>
    <scope>NUCLEOTIDE SEQUENCE</scope>
    <source>
        <tissue evidence="7">Whole embryo</tissue>
    </source>
</reference>
<feature type="region of interest" description="Disordered" evidence="5">
    <location>
        <begin position="158"/>
        <end position="182"/>
    </location>
</feature>
<feature type="compositionally biased region" description="Low complexity" evidence="5">
    <location>
        <begin position="168"/>
        <end position="182"/>
    </location>
</feature>
<keyword evidence="2" id="KW-0963">Cytoplasm</keyword>